<evidence type="ECO:0000313" key="1">
    <source>
        <dbReference type="EMBL" id="KAH0454626.1"/>
    </source>
</evidence>
<organism evidence="1 2">
    <name type="scientific">Dendrobium chrysotoxum</name>
    <name type="common">Orchid</name>
    <dbReference type="NCBI Taxonomy" id="161865"/>
    <lineage>
        <taxon>Eukaryota</taxon>
        <taxon>Viridiplantae</taxon>
        <taxon>Streptophyta</taxon>
        <taxon>Embryophyta</taxon>
        <taxon>Tracheophyta</taxon>
        <taxon>Spermatophyta</taxon>
        <taxon>Magnoliopsida</taxon>
        <taxon>Liliopsida</taxon>
        <taxon>Asparagales</taxon>
        <taxon>Orchidaceae</taxon>
        <taxon>Epidendroideae</taxon>
        <taxon>Malaxideae</taxon>
        <taxon>Dendrobiinae</taxon>
        <taxon>Dendrobium</taxon>
    </lineage>
</organism>
<dbReference type="EMBL" id="JAGFBR010000015">
    <property type="protein sequence ID" value="KAH0454626.1"/>
    <property type="molecule type" value="Genomic_DNA"/>
</dbReference>
<protein>
    <submittedName>
        <fullName evidence="1">Uncharacterized protein</fullName>
    </submittedName>
</protein>
<sequence>MMLLEVVTCGCMRVDRIDKPVLSTSSENLDKRRQRKSNLQASTMMWKPSLDAIPENGKLAVPPAKPGSCRKVGHNIEKAGALRTAKPSPAVEERCRYDHMRDVFSAFATTAFGF</sequence>
<evidence type="ECO:0000313" key="2">
    <source>
        <dbReference type="Proteomes" id="UP000775213"/>
    </source>
</evidence>
<dbReference type="Proteomes" id="UP000775213">
    <property type="component" value="Unassembled WGS sequence"/>
</dbReference>
<keyword evidence="2" id="KW-1185">Reference proteome</keyword>
<comment type="caution">
    <text evidence="1">The sequence shown here is derived from an EMBL/GenBank/DDBJ whole genome shotgun (WGS) entry which is preliminary data.</text>
</comment>
<proteinExistence type="predicted"/>
<accession>A0AAV7GEW3</accession>
<gene>
    <name evidence="1" type="ORF">IEQ34_016550</name>
</gene>
<dbReference type="AlphaFoldDB" id="A0AAV7GEW3"/>
<reference evidence="1 2" key="1">
    <citation type="journal article" date="2021" name="Hortic Res">
        <title>Chromosome-scale assembly of the Dendrobium chrysotoxum genome enhances the understanding of orchid evolution.</title>
        <authorList>
            <person name="Zhang Y."/>
            <person name="Zhang G.Q."/>
            <person name="Zhang D."/>
            <person name="Liu X.D."/>
            <person name="Xu X.Y."/>
            <person name="Sun W.H."/>
            <person name="Yu X."/>
            <person name="Zhu X."/>
            <person name="Wang Z.W."/>
            <person name="Zhao X."/>
            <person name="Zhong W.Y."/>
            <person name="Chen H."/>
            <person name="Yin W.L."/>
            <person name="Huang T."/>
            <person name="Niu S.C."/>
            <person name="Liu Z.J."/>
        </authorList>
    </citation>
    <scope>NUCLEOTIDE SEQUENCE [LARGE SCALE GENOMIC DNA]</scope>
    <source>
        <strain evidence="1">Lindl</strain>
    </source>
</reference>
<name>A0AAV7GEW3_DENCH</name>